<dbReference type="GO" id="GO:0003677">
    <property type="term" value="F:DNA binding"/>
    <property type="evidence" value="ECO:0007669"/>
    <property type="project" value="InterPro"/>
</dbReference>
<gene>
    <name evidence="3" type="ORF">HGR_15054</name>
</gene>
<dbReference type="RefSeq" id="WP_006299134.1">
    <property type="nucleotide sequence ID" value="NZ_AEGR01000093.1"/>
</dbReference>
<dbReference type="Gene3D" id="1.10.260.40">
    <property type="entry name" value="lambda repressor-like DNA-binding domains"/>
    <property type="match status" value="1"/>
</dbReference>
<protein>
    <submittedName>
        <fullName evidence="3">Helix-turn-helix domain protein</fullName>
    </submittedName>
</protein>
<keyword evidence="1" id="KW-0175">Coiled coil</keyword>
<evidence type="ECO:0000256" key="1">
    <source>
        <dbReference type="SAM" id="Coils"/>
    </source>
</evidence>
<evidence type="ECO:0000313" key="4">
    <source>
        <dbReference type="Proteomes" id="UP000016368"/>
    </source>
</evidence>
<keyword evidence="4" id="KW-1185">Reference proteome</keyword>
<reference evidence="3 4" key="1">
    <citation type="journal article" date="2011" name="EMBO J.">
        <title>Structural diversity of bacterial flagellar motors.</title>
        <authorList>
            <person name="Chen S."/>
            <person name="Beeby M."/>
            <person name="Murphy G.E."/>
            <person name="Leadbetter J.R."/>
            <person name="Hendrixson D.R."/>
            <person name="Briegel A."/>
            <person name="Li Z."/>
            <person name="Shi J."/>
            <person name="Tocheva E.I."/>
            <person name="Muller A."/>
            <person name="Dobro M.J."/>
            <person name="Jensen G.J."/>
        </authorList>
    </citation>
    <scope>NUCLEOTIDE SEQUENCE [LARGE SCALE GENOMIC DNA]</scope>
    <source>
        <strain evidence="3 4">ATCC 19624</strain>
    </source>
</reference>
<dbReference type="eggNOG" id="COG2944">
    <property type="taxonomic scope" value="Bacteria"/>
</dbReference>
<dbReference type="AlphaFoldDB" id="F3KX22"/>
<evidence type="ECO:0000259" key="2">
    <source>
        <dbReference type="PROSITE" id="PS50943"/>
    </source>
</evidence>
<accession>F3KX22</accession>
<comment type="caution">
    <text evidence="3">The sequence shown here is derived from an EMBL/GenBank/DDBJ whole genome shotgun (WGS) entry which is preliminary data.</text>
</comment>
<dbReference type="OrthoDB" id="5957380at2"/>
<dbReference type="EMBL" id="AEGR01000093">
    <property type="protein sequence ID" value="EGI75809.1"/>
    <property type="molecule type" value="Genomic_DNA"/>
</dbReference>
<proteinExistence type="predicted"/>
<name>F3KX22_9BURK</name>
<dbReference type="InterPro" id="IPR001387">
    <property type="entry name" value="Cro/C1-type_HTH"/>
</dbReference>
<organism evidence="3 4">
    <name type="scientific">Hylemonella gracilis ATCC 19624</name>
    <dbReference type="NCBI Taxonomy" id="887062"/>
    <lineage>
        <taxon>Bacteria</taxon>
        <taxon>Pseudomonadati</taxon>
        <taxon>Pseudomonadota</taxon>
        <taxon>Betaproteobacteria</taxon>
        <taxon>Burkholderiales</taxon>
        <taxon>Comamonadaceae</taxon>
        <taxon>Hylemonella</taxon>
    </lineage>
</organism>
<dbReference type="PROSITE" id="PS50943">
    <property type="entry name" value="HTH_CROC1"/>
    <property type="match status" value="1"/>
</dbReference>
<sequence length="143" mass="15756">MANITSLLKSEITRLARKEIRSEVESLKKAAAHYRSDIAKLKRELAAQEKKIVRLGKSSPSVVVTDTSDNSPKLRFRASGFASLREKLGLSAAEMGKILNVSLQTVYHWEKGISKPRASQLERIAEVRKLGRRGAAAKLAEAS</sequence>
<feature type="coiled-coil region" evidence="1">
    <location>
        <begin position="17"/>
        <end position="58"/>
    </location>
</feature>
<dbReference type="Pfam" id="PF01381">
    <property type="entry name" value="HTH_3"/>
    <property type="match status" value="1"/>
</dbReference>
<feature type="domain" description="HTH cro/C1-type" evidence="2">
    <location>
        <begin position="81"/>
        <end position="127"/>
    </location>
</feature>
<evidence type="ECO:0000313" key="3">
    <source>
        <dbReference type="EMBL" id="EGI75809.1"/>
    </source>
</evidence>
<dbReference type="CDD" id="cd00093">
    <property type="entry name" value="HTH_XRE"/>
    <property type="match status" value="1"/>
</dbReference>
<dbReference type="InterPro" id="IPR010982">
    <property type="entry name" value="Lambda_DNA-bd_dom_sf"/>
</dbReference>
<dbReference type="STRING" id="887062.HGR_15054"/>
<dbReference type="SMART" id="SM00530">
    <property type="entry name" value="HTH_XRE"/>
    <property type="match status" value="1"/>
</dbReference>
<dbReference type="SUPFAM" id="SSF47413">
    <property type="entry name" value="lambda repressor-like DNA-binding domains"/>
    <property type="match status" value="1"/>
</dbReference>
<dbReference type="Proteomes" id="UP000016368">
    <property type="component" value="Unassembled WGS sequence"/>
</dbReference>